<feature type="coiled-coil region" evidence="4">
    <location>
        <begin position="57"/>
        <end position="91"/>
    </location>
</feature>
<dbReference type="Proteomes" id="UP000683360">
    <property type="component" value="Unassembled WGS sequence"/>
</dbReference>
<accession>A0A8S3V4C1</accession>
<keyword evidence="7" id="KW-1185">Reference proteome</keyword>
<protein>
    <submittedName>
        <fullName evidence="6">C1QL</fullName>
    </submittedName>
</protein>
<dbReference type="PANTHER" id="PTHR22923">
    <property type="entry name" value="CEREBELLIN-RELATED"/>
    <property type="match status" value="1"/>
</dbReference>
<organism evidence="6 7">
    <name type="scientific">Mytilus edulis</name>
    <name type="common">Blue mussel</name>
    <dbReference type="NCBI Taxonomy" id="6550"/>
    <lineage>
        <taxon>Eukaryota</taxon>
        <taxon>Metazoa</taxon>
        <taxon>Spiralia</taxon>
        <taxon>Lophotrochozoa</taxon>
        <taxon>Mollusca</taxon>
        <taxon>Bivalvia</taxon>
        <taxon>Autobranchia</taxon>
        <taxon>Pteriomorphia</taxon>
        <taxon>Mytilida</taxon>
        <taxon>Mytiloidea</taxon>
        <taxon>Mytilidae</taxon>
        <taxon>Mytilinae</taxon>
        <taxon>Mytilus</taxon>
    </lineage>
</organism>
<name>A0A8S3V4C1_MYTED</name>
<dbReference type="PANTHER" id="PTHR22923:SF116">
    <property type="entry name" value="C1Q DOMAIN-CONTAINING PROTEIN"/>
    <property type="match status" value="1"/>
</dbReference>
<evidence type="ECO:0000259" key="5">
    <source>
        <dbReference type="PROSITE" id="PS50871"/>
    </source>
</evidence>
<proteinExistence type="predicted"/>
<evidence type="ECO:0000256" key="3">
    <source>
        <dbReference type="ARBA" id="ARBA00022729"/>
    </source>
</evidence>
<feature type="domain" description="C1q" evidence="5">
    <location>
        <begin position="159"/>
        <end position="287"/>
    </location>
</feature>
<evidence type="ECO:0000256" key="2">
    <source>
        <dbReference type="ARBA" id="ARBA00022525"/>
    </source>
</evidence>
<evidence type="ECO:0000313" key="7">
    <source>
        <dbReference type="Proteomes" id="UP000683360"/>
    </source>
</evidence>
<gene>
    <name evidence="6" type="ORF">MEDL_61245</name>
</gene>
<dbReference type="Gene3D" id="2.60.120.40">
    <property type="match status" value="1"/>
</dbReference>
<dbReference type="GO" id="GO:0005576">
    <property type="term" value="C:extracellular region"/>
    <property type="evidence" value="ECO:0007669"/>
    <property type="project" value="UniProtKB-SubCell"/>
</dbReference>
<dbReference type="SUPFAM" id="SSF49842">
    <property type="entry name" value="TNF-like"/>
    <property type="match status" value="1"/>
</dbReference>
<keyword evidence="4" id="KW-0175">Coiled coil</keyword>
<dbReference type="PRINTS" id="PR00007">
    <property type="entry name" value="COMPLEMNTC1Q"/>
</dbReference>
<dbReference type="SMART" id="SM00110">
    <property type="entry name" value="C1Q"/>
    <property type="match status" value="1"/>
</dbReference>
<evidence type="ECO:0000256" key="1">
    <source>
        <dbReference type="ARBA" id="ARBA00004613"/>
    </source>
</evidence>
<comment type="subcellular location">
    <subcellularLocation>
        <location evidence="1">Secreted</location>
    </subcellularLocation>
</comment>
<dbReference type="InterPro" id="IPR050822">
    <property type="entry name" value="Cerebellin_Synaptic_Org"/>
</dbReference>
<dbReference type="InterPro" id="IPR001073">
    <property type="entry name" value="C1q_dom"/>
</dbReference>
<evidence type="ECO:0000256" key="4">
    <source>
        <dbReference type="SAM" id="Coils"/>
    </source>
</evidence>
<dbReference type="PROSITE" id="PS50871">
    <property type="entry name" value="C1Q"/>
    <property type="match status" value="1"/>
</dbReference>
<reference evidence="6" key="1">
    <citation type="submission" date="2021-03" db="EMBL/GenBank/DDBJ databases">
        <authorList>
            <person name="Bekaert M."/>
        </authorList>
    </citation>
    <scope>NUCLEOTIDE SEQUENCE</scope>
</reference>
<comment type="caution">
    <text evidence="6">The sequence shown here is derived from an EMBL/GenBank/DDBJ whole genome shotgun (WGS) entry which is preliminary data.</text>
</comment>
<dbReference type="InterPro" id="IPR008983">
    <property type="entry name" value="Tumour_necrosis_fac-like_dom"/>
</dbReference>
<keyword evidence="2" id="KW-0964">Secreted</keyword>
<keyword evidence="3" id="KW-0732">Signal</keyword>
<dbReference type="EMBL" id="CAJPWZ010002971">
    <property type="protein sequence ID" value="CAG2249485.1"/>
    <property type="molecule type" value="Genomic_DNA"/>
</dbReference>
<dbReference type="Pfam" id="PF00386">
    <property type="entry name" value="C1q"/>
    <property type="match status" value="1"/>
</dbReference>
<evidence type="ECO:0000313" key="6">
    <source>
        <dbReference type="EMBL" id="CAG2249485.1"/>
    </source>
</evidence>
<dbReference type="AlphaFoldDB" id="A0A8S3V4C1"/>
<sequence>MQIGTQKVIMPLISTNLKAPLIAELDITSINRQLKTYKIDDIDSFILRTSRHIENRASLLKDEVKEVKVELESTKKKLAEVTLELEATKKELIQVHVELESSKNALIKVTIDLDSTKEQMNLILTEMIEKDNARRKETNQIQADVIGLPEELNKIKTELHSQRPGFYVTLSSKITLHQTERIEFDQVKTDITNNYNKITGIFTVPKDGLYHFSLTMLSDGGNLHAEIMQNHQVIGLNHGNSLYDSGTINVVMSCKQGELVFVRHQAGRGAQKIHGYGYTAFSGFLIY</sequence>
<dbReference type="OrthoDB" id="10453485at2759"/>